<comment type="caution">
    <text evidence="3">The sequence shown here is derived from an EMBL/GenBank/DDBJ whole genome shotgun (WGS) entry which is preliminary data.</text>
</comment>
<protein>
    <submittedName>
        <fullName evidence="3">Uncharacterized protein</fullName>
    </submittedName>
</protein>
<feature type="region of interest" description="Disordered" evidence="1">
    <location>
        <begin position="30"/>
        <end position="54"/>
    </location>
</feature>
<organism evidence="3 4">
    <name type="scientific">Thiorhodococcus fuscus</name>
    <dbReference type="NCBI Taxonomy" id="527200"/>
    <lineage>
        <taxon>Bacteria</taxon>
        <taxon>Pseudomonadati</taxon>
        <taxon>Pseudomonadota</taxon>
        <taxon>Gammaproteobacteria</taxon>
        <taxon>Chromatiales</taxon>
        <taxon>Chromatiaceae</taxon>
        <taxon>Thiorhodococcus</taxon>
    </lineage>
</organism>
<name>A0ABW4Y5V1_9GAMM</name>
<keyword evidence="2" id="KW-0472">Membrane</keyword>
<reference evidence="4" key="1">
    <citation type="journal article" date="2019" name="Int. J. Syst. Evol. Microbiol.">
        <title>The Global Catalogue of Microorganisms (GCM) 10K type strain sequencing project: providing services to taxonomists for standard genome sequencing and annotation.</title>
        <authorList>
            <consortium name="The Broad Institute Genomics Platform"/>
            <consortium name="The Broad Institute Genome Sequencing Center for Infectious Disease"/>
            <person name="Wu L."/>
            <person name="Ma J."/>
        </authorList>
    </citation>
    <scope>NUCLEOTIDE SEQUENCE [LARGE SCALE GENOMIC DNA]</scope>
    <source>
        <strain evidence="4">KACC 12597</strain>
    </source>
</reference>
<proteinExistence type="predicted"/>
<feature type="transmembrane region" description="Helical" evidence="2">
    <location>
        <begin position="6"/>
        <end position="25"/>
    </location>
</feature>
<dbReference type="Proteomes" id="UP001597337">
    <property type="component" value="Unassembled WGS sequence"/>
</dbReference>
<gene>
    <name evidence="3" type="ORF">ACFSJC_06895</name>
</gene>
<keyword evidence="4" id="KW-1185">Reference proteome</keyword>
<evidence type="ECO:0000256" key="2">
    <source>
        <dbReference type="SAM" id="Phobius"/>
    </source>
</evidence>
<evidence type="ECO:0000256" key="1">
    <source>
        <dbReference type="SAM" id="MobiDB-lite"/>
    </source>
</evidence>
<keyword evidence="2" id="KW-1133">Transmembrane helix</keyword>
<feature type="compositionally biased region" description="Basic and acidic residues" evidence="1">
    <location>
        <begin position="39"/>
        <end position="54"/>
    </location>
</feature>
<keyword evidence="2" id="KW-0812">Transmembrane</keyword>
<dbReference type="RefSeq" id="WP_386025101.1">
    <property type="nucleotide sequence ID" value="NZ_JBHUHX010000015.1"/>
</dbReference>
<accession>A0ABW4Y5V1</accession>
<evidence type="ECO:0000313" key="4">
    <source>
        <dbReference type="Proteomes" id="UP001597337"/>
    </source>
</evidence>
<sequence length="54" mass="6128">MEYNKTFALLEAVALVGLTAWLFYLNASSSRRSSDDEDHNQPEREQTHKDTPGS</sequence>
<dbReference type="EMBL" id="JBHUHX010000015">
    <property type="protein sequence ID" value="MFD2111562.1"/>
    <property type="molecule type" value="Genomic_DNA"/>
</dbReference>
<evidence type="ECO:0000313" key="3">
    <source>
        <dbReference type="EMBL" id="MFD2111562.1"/>
    </source>
</evidence>